<proteinExistence type="predicted"/>
<dbReference type="GO" id="GO:0000155">
    <property type="term" value="F:phosphorelay sensor kinase activity"/>
    <property type="evidence" value="ECO:0007669"/>
    <property type="project" value="TreeGrafter"/>
</dbReference>
<name>L0RBR2_9BACT</name>
<keyword evidence="4" id="KW-1185">Reference proteome</keyword>
<keyword evidence="1" id="KW-0597">Phosphoprotein</keyword>
<evidence type="ECO:0000259" key="2">
    <source>
        <dbReference type="PROSITE" id="PS50109"/>
    </source>
</evidence>
<keyword evidence="3" id="KW-0418">Kinase</keyword>
<evidence type="ECO:0000256" key="1">
    <source>
        <dbReference type="ARBA" id="ARBA00022553"/>
    </source>
</evidence>
<dbReference type="KEGG" id="dhy:DESAM_21385"/>
<evidence type="ECO:0000313" key="4">
    <source>
        <dbReference type="Proteomes" id="UP000010808"/>
    </source>
</evidence>
<organism evidence="3 4">
    <name type="scientific">Maridesulfovibrio hydrothermalis AM13 = DSM 14728</name>
    <dbReference type="NCBI Taxonomy" id="1121451"/>
    <lineage>
        <taxon>Bacteria</taxon>
        <taxon>Pseudomonadati</taxon>
        <taxon>Thermodesulfobacteriota</taxon>
        <taxon>Desulfovibrionia</taxon>
        <taxon>Desulfovibrionales</taxon>
        <taxon>Desulfovibrionaceae</taxon>
        <taxon>Maridesulfovibrio</taxon>
    </lineage>
</organism>
<dbReference type="STRING" id="1121451.DESAM_21385"/>
<dbReference type="PANTHER" id="PTHR43547">
    <property type="entry name" value="TWO-COMPONENT HISTIDINE KINASE"/>
    <property type="match status" value="1"/>
</dbReference>
<reference evidence="3 4" key="1">
    <citation type="submission" date="2012-10" db="EMBL/GenBank/DDBJ databases">
        <authorList>
            <person name="Genoscope - CEA"/>
        </authorList>
    </citation>
    <scope>NUCLEOTIDE SEQUENCE [LARGE SCALE GENOMIC DNA]</scope>
    <source>
        <strain evidence="4">AM13 / DSM 14728</strain>
    </source>
</reference>
<keyword evidence="3" id="KW-0808">Transferase</keyword>
<dbReference type="Gene3D" id="3.30.565.10">
    <property type="entry name" value="Histidine kinase-like ATPase, C-terminal domain"/>
    <property type="match status" value="1"/>
</dbReference>
<evidence type="ECO:0000313" key="3">
    <source>
        <dbReference type="EMBL" id="CCO23662.1"/>
    </source>
</evidence>
<feature type="domain" description="Histidine kinase" evidence="2">
    <location>
        <begin position="172"/>
        <end position="382"/>
    </location>
</feature>
<dbReference type="eggNOG" id="COG2205">
    <property type="taxonomic scope" value="Bacteria"/>
</dbReference>
<dbReference type="InterPro" id="IPR003594">
    <property type="entry name" value="HATPase_dom"/>
</dbReference>
<dbReference type="RefSeq" id="WP_015336265.1">
    <property type="nucleotide sequence ID" value="NC_020055.1"/>
</dbReference>
<dbReference type="PROSITE" id="PS50109">
    <property type="entry name" value="HIS_KIN"/>
    <property type="match status" value="1"/>
</dbReference>
<dbReference type="HOGENOM" id="CLU_049578_0_0_7"/>
<dbReference type="Pfam" id="PF02518">
    <property type="entry name" value="HATPase_c"/>
    <property type="match status" value="1"/>
</dbReference>
<dbReference type="SUPFAM" id="SSF55874">
    <property type="entry name" value="ATPase domain of HSP90 chaperone/DNA topoisomerase II/histidine kinase"/>
    <property type="match status" value="1"/>
</dbReference>
<sequence length="384" mass="42506">MSSELPTDFAPAERDSLENVLGTAKQLQENPLIEIFNAVPVPLIIINQKRQAVFCNSVFQTASNCKSIQELIGLRPGEALGCIHANAHEGGCGTSRFCKDCGAALAIIKSLQGENATEECRILRKRDFDDGGEEALDLHVFTSPFKYLDQDFILFTAMDISHEKRKQNLEHLFFHDVLNLVTGLKYAAQTICKTTTSDRISRQCQKMTSAITQIAEEIQAQKALSSAEEGSLRVYPQLTTTGYILNHIREIYSGHNLCVGRHITISPHSINYEFKTDPIILSRILGNMIKNALEASEQGAEITIGANTDNGLVQLWVHNECVIPAQVQRQIFKRSFSTKGDGRGIGTYSMKLLAENYLKGLMAFESSDETGTVFSISLPEKGLF</sequence>
<dbReference type="InterPro" id="IPR036890">
    <property type="entry name" value="HATPase_C_sf"/>
</dbReference>
<dbReference type="InterPro" id="IPR005467">
    <property type="entry name" value="His_kinase_dom"/>
</dbReference>
<accession>L0RBR2</accession>
<dbReference type="AlphaFoldDB" id="L0RBR2"/>
<protein>
    <submittedName>
        <fullName evidence="3">Histidine kinase</fullName>
    </submittedName>
</protein>
<dbReference type="SMART" id="SM00387">
    <property type="entry name" value="HATPase_c"/>
    <property type="match status" value="1"/>
</dbReference>
<dbReference type="EMBL" id="FO203522">
    <property type="protein sequence ID" value="CCO23662.1"/>
    <property type="molecule type" value="Genomic_DNA"/>
</dbReference>
<gene>
    <name evidence="3" type="ORF">DESAM_21385</name>
</gene>
<dbReference type="OrthoDB" id="9792686at2"/>
<dbReference type="PATRIC" id="fig|1121451.3.peg.1630"/>
<dbReference type="Proteomes" id="UP000010808">
    <property type="component" value="Chromosome"/>
</dbReference>
<dbReference type="PANTHER" id="PTHR43547:SF2">
    <property type="entry name" value="HYBRID SIGNAL TRANSDUCTION HISTIDINE KINASE C"/>
    <property type="match status" value="1"/>
</dbReference>